<evidence type="ECO:0000259" key="1">
    <source>
        <dbReference type="PROSITE" id="PS50878"/>
    </source>
</evidence>
<gene>
    <name evidence="2" type="ORF">QVD17_41377</name>
</gene>
<dbReference type="Pfam" id="PF00078">
    <property type="entry name" value="RVT_1"/>
    <property type="match status" value="1"/>
</dbReference>
<dbReference type="AlphaFoldDB" id="A0AAD8JP67"/>
<dbReference type="Proteomes" id="UP001229421">
    <property type="component" value="Unassembled WGS sequence"/>
</dbReference>
<organism evidence="2 3">
    <name type="scientific">Tagetes erecta</name>
    <name type="common">African marigold</name>
    <dbReference type="NCBI Taxonomy" id="13708"/>
    <lineage>
        <taxon>Eukaryota</taxon>
        <taxon>Viridiplantae</taxon>
        <taxon>Streptophyta</taxon>
        <taxon>Embryophyta</taxon>
        <taxon>Tracheophyta</taxon>
        <taxon>Spermatophyta</taxon>
        <taxon>Magnoliopsida</taxon>
        <taxon>eudicotyledons</taxon>
        <taxon>Gunneridae</taxon>
        <taxon>Pentapetalae</taxon>
        <taxon>asterids</taxon>
        <taxon>campanulids</taxon>
        <taxon>Asterales</taxon>
        <taxon>Asteraceae</taxon>
        <taxon>Asteroideae</taxon>
        <taxon>Heliantheae alliance</taxon>
        <taxon>Tageteae</taxon>
        <taxon>Tagetes</taxon>
    </lineage>
</organism>
<evidence type="ECO:0000313" key="2">
    <source>
        <dbReference type="EMBL" id="KAK1406092.1"/>
    </source>
</evidence>
<proteinExistence type="predicted"/>
<dbReference type="PROSITE" id="PS50878">
    <property type="entry name" value="RT_POL"/>
    <property type="match status" value="1"/>
</dbReference>
<sequence>MGDTLGNEASSSREAGVRSLDGFWPCPFRGFHCCPDGMTGSKGFPRLMAHIKRMHLSSDDRKSVLRDAVATNVDLFVSVGEALKVSGQWLCGTCMCVHALSRGCHHDNSVIRFKRVAGDVEEFVVGIAKPNVEKDVIPGGWVVVDEVLLDRVFSLPITTVKSIPQSCRMAFAQALRGALDRVITMPESVEAWVRLLLLPRCTLRVFRPSSRQESRSGNRKSLQCLSIQRSLVAWGDREGFNDLILSLLAQPQRMTSHCDGPTAKVHNSVLCPNVKACLRKVMDGHFTAAVKVLCSSGVAPFGKDTLKALVAKHPKVPPPTLPETLLSEPSLVTDADNVSGCIKSFPKGTSCGRDGLRAQHLLDAFCGEGSAIADGLLKAITSMVNLCLKGMCPKVLAEFIASAPLTPLLKPDNGIRPIAVGAIWRRLVSKVAMRGVGKEMAKYLGDFQYGVGISNGAEAVLHSANRFLNEFHSDGSLAMLTVDFTNSFNLVDRSTLLQEVRTRCPSISLWVDFLYGQSARLYVGDDHILSTTGVQQGDPLGPLLFALVLHPLVLQIRDSCKLLFHAWYLDDGTIIGDAKEVAKALDVIIAEGPRLGLQLNIKKTEVFWPSCDGVKVQDGLFPTEIGRPGLGVKLLGGAVSRDAGFISNLATRRASRAVELMRCLPQSARPSM</sequence>
<dbReference type="EMBL" id="JAUHHV010000012">
    <property type="protein sequence ID" value="KAK1406092.1"/>
    <property type="molecule type" value="Genomic_DNA"/>
</dbReference>
<feature type="domain" description="Reverse transcriptase" evidence="1">
    <location>
        <begin position="389"/>
        <end position="634"/>
    </location>
</feature>
<reference evidence="2" key="1">
    <citation type="journal article" date="2023" name="bioRxiv">
        <title>Improved chromosome-level genome assembly for marigold (Tagetes erecta).</title>
        <authorList>
            <person name="Jiang F."/>
            <person name="Yuan L."/>
            <person name="Wang S."/>
            <person name="Wang H."/>
            <person name="Xu D."/>
            <person name="Wang A."/>
            <person name="Fan W."/>
        </authorList>
    </citation>
    <scope>NUCLEOTIDE SEQUENCE</scope>
    <source>
        <strain evidence="2">WSJ</strain>
        <tissue evidence="2">Leaf</tissue>
    </source>
</reference>
<protein>
    <recommendedName>
        <fullName evidence="1">Reverse transcriptase domain-containing protein</fullName>
    </recommendedName>
</protein>
<accession>A0AAD8JP67</accession>
<comment type="caution">
    <text evidence="2">The sequence shown here is derived from an EMBL/GenBank/DDBJ whole genome shotgun (WGS) entry which is preliminary data.</text>
</comment>
<name>A0AAD8JP67_TARER</name>
<dbReference type="PANTHER" id="PTHR48462">
    <property type="entry name" value="PROTEIN, PUTATIVE-RELATED"/>
    <property type="match status" value="1"/>
</dbReference>
<keyword evidence="3" id="KW-1185">Reference proteome</keyword>
<evidence type="ECO:0000313" key="3">
    <source>
        <dbReference type="Proteomes" id="UP001229421"/>
    </source>
</evidence>
<dbReference type="InterPro" id="IPR000477">
    <property type="entry name" value="RT_dom"/>
</dbReference>
<dbReference type="PANTHER" id="PTHR48462:SF1">
    <property type="entry name" value="PROTEIN, PUTATIVE-RELATED"/>
    <property type="match status" value="1"/>
</dbReference>